<dbReference type="SUPFAM" id="SSF143011">
    <property type="entry name" value="RelE-like"/>
    <property type="match status" value="1"/>
</dbReference>
<comment type="similarity">
    <text evidence="1">Belongs to the YoeB family.</text>
</comment>
<evidence type="ECO:0000256" key="2">
    <source>
        <dbReference type="ARBA" id="ARBA00022649"/>
    </source>
</evidence>
<evidence type="ECO:0000256" key="1">
    <source>
        <dbReference type="ARBA" id="ARBA00008172"/>
    </source>
</evidence>
<dbReference type="GO" id="GO:0016787">
    <property type="term" value="F:hydrolase activity"/>
    <property type="evidence" value="ECO:0007669"/>
    <property type="project" value="UniProtKB-KW"/>
</dbReference>
<keyword evidence="4" id="KW-0255">Endonuclease</keyword>
<keyword evidence="5" id="KW-0378">Hydrolase</keyword>
<sequence>MYKVFLSKKALKDRKLLKEAGLEKKARGLLKVLTEDPFQTPPSYESLRGELEGYYSRRINIQHRLVYSVDRKMNEVFVYRMWTRYEC</sequence>
<gene>
    <name evidence="7" type="ORF">GX533_00715</name>
</gene>
<comment type="caution">
    <text evidence="7">The sequence shown here is derived from an EMBL/GenBank/DDBJ whole genome shotgun (WGS) entry which is preliminary data.</text>
</comment>
<keyword evidence="3" id="KW-0540">Nuclease</keyword>
<accession>A0A832QFW4</accession>
<proteinExistence type="inferred from homology"/>
<protein>
    <recommendedName>
        <fullName evidence="6">Putative mRNA interferase YoeB</fullName>
    </recommendedName>
</protein>
<dbReference type="InterPro" id="IPR035093">
    <property type="entry name" value="RelE/ParE_toxin_dom_sf"/>
</dbReference>
<organism evidence="7 8">
    <name type="scientific">Candidatus Dojkabacteria bacterium</name>
    <dbReference type="NCBI Taxonomy" id="2099670"/>
    <lineage>
        <taxon>Bacteria</taxon>
        <taxon>Candidatus Dojkabacteria</taxon>
    </lineage>
</organism>
<dbReference type="PANTHER" id="PTHR38039">
    <property type="entry name" value="TOXIN YOEB"/>
    <property type="match status" value="1"/>
</dbReference>
<reference evidence="7 8" key="1">
    <citation type="journal article" date="2020" name="Biotechnol. Biofuels">
        <title>New insights from the biogas microbiome by comprehensive genome-resolved metagenomics of nearly 1600 species originating from multiple anaerobic digesters.</title>
        <authorList>
            <person name="Campanaro S."/>
            <person name="Treu L."/>
            <person name="Rodriguez-R L.M."/>
            <person name="Kovalovszki A."/>
            <person name="Ziels R.M."/>
            <person name="Maus I."/>
            <person name="Zhu X."/>
            <person name="Kougias P.G."/>
            <person name="Basile A."/>
            <person name="Luo G."/>
            <person name="Schluter A."/>
            <person name="Konstantinidis K.T."/>
            <person name="Angelidaki I."/>
        </authorList>
    </citation>
    <scope>NUCLEOTIDE SEQUENCE [LARGE SCALE GENOMIC DNA]</scope>
    <source>
        <strain evidence="7">AS05jafATM_89</strain>
    </source>
</reference>
<dbReference type="GO" id="GO:0045892">
    <property type="term" value="P:negative regulation of DNA-templated transcription"/>
    <property type="evidence" value="ECO:0007669"/>
    <property type="project" value="TreeGrafter"/>
</dbReference>
<dbReference type="PANTHER" id="PTHR38039:SF1">
    <property type="entry name" value="TOXIN YOEB"/>
    <property type="match status" value="1"/>
</dbReference>
<dbReference type="NCBIfam" id="TIGR02116">
    <property type="entry name" value="toxin_Txe_YoeB"/>
    <property type="match status" value="1"/>
</dbReference>
<evidence type="ECO:0000256" key="6">
    <source>
        <dbReference type="ARBA" id="ARBA00030388"/>
    </source>
</evidence>
<dbReference type="InterPro" id="IPR009614">
    <property type="entry name" value="YoeB_toxin"/>
</dbReference>
<dbReference type="GO" id="GO:0006401">
    <property type="term" value="P:RNA catabolic process"/>
    <property type="evidence" value="ECO:0007669"/>
    <property type="project" value="InterPro"/>
</dbReference>
<dbReference type="Pfam" id="PF06769">
    <property type="entry name" value="YoeB_toxin"/>
    <property type="match status" value="1"/>
</dbReference>
<evidence type="ECO:0000256" key="4">
    <source>
        <dbReference type="ARBA" id="ARBA00022759"/>
    </source>
</evidence>
<name>A0A832QFW4_9BACT</name>
<evidence type="ECO:0000256" key="5">
    <source>
        <dbReference type="ARBA" id="ARBA00022801"/>
    </source>
</evidence>
<evidence type="ECO:0000313" key="8">
    <source>
        <dbReference type="Proteomes" id="UP000576550"/>
    </source>
</evidence>
<dbReference type="AlphaFoldDB" id="A0A832QFW4"/>
<dbReference type="EMBL" id="DUTP01000001">
    <property type="protein sequence ID" value="HHX99193.1"/>
    <property type="molecule type" value="Genomic_DNA"/>
</dbReference>
<evidence type="ECO:0000313" key="7">
    <source>
        <dbReference type="EMBL" id="HHX99193.1"/>
    </source>
</evidence>
<dbReference type="GO" id="GO:0004519">
    <property type="term" value="F:endonuclease activity"/>
    <property type="evidence" value="ECO:0007669"/>
    <property type="project" value="UniProtKB-KW"/>
</dbReference>
<dbReference type="Proteomes" id="UP000576550">
    <property type="component" value="Unassembled WGS sequence"/>
</dbReference>
<dbReference type="Gene3D" id="3.30.2310.20">
    <property type="entry name" value="RelE-like"/>
    <property type="match status" value="1"/>
</dbReference>
<keyword evidence="2" id="KW-1277">Toxin-antitoxin system</keyword>
<evidence type="ECO:0000256" key="3">
    <source>
        <dbReference type="ARBA" id="ARBA00022722"/>
    </source>
</evidence>